<dbReference type="SUPFAM" id="SSF56672">
    <property type="entry name" value="DNA/RNA polymerases"/>
    <property type="match status" value="1"/>
</dbReference>
<name>A0AAV5KG92_9ROSI</name>
<dbReference type="Pfam" id="PF00078">
    <property type="entry name" value="RVT_1"/>
    <property type="match status" value="1"/>
</dbReference>
<dbReference type="PANTHER" id="PTHR31635">
    <property type="entry name" value="REVERSE TRANSCRIPTASE DOMAIN-CONTAINING PROTEIN-RELATED"/>
    <property type="match status" value="1"/>
</dbReference>
<feature type="region of interest" description="Disordered" evidence="1">
    <location>
        <begin position="1"/>
        <end position="26"/>
    </location>
</feature>
<evidence type="ECO:0000256" key="1">
    <source>
        <dbReference type="SAM" id="MobiDB-lite"/>
    </source>
</evidence>
<dbReference type="InterPro" id="IPR000477">
    <property type="entry name" value="RT_dom"/>
</dbReference>
<organism evidence="3 4">
    <name type="scientific">Rubroshorea leprosula</name>
    <dbReference type="NCBI Taxonomy" id="152421"/>
    <lineage>
        <taxon>Eukaryota</taxon>
        <taxon>Viridiplantae</taxon>
        <taxon>Streptophyta</taxon>
        <taxon>Embryophyta</taxon>
        <taxon>Tracheophyta</taxon>
        <taxon>Spermatophyta</taxon>
        <taxon>Magnoliopsida</taxon>
        <taxon>eudicotyledons</taxon>
        <taxon>Gunneridae</taxon>
        <taxon>Pentapetalae</taxon>
        <taxon>rosids</taxon>
        <taxon>malvids</taxon>
        <taxon>Malvales</taxon>
        <taxon>Dipterocarpaceae</taxon>
        <taxon>Rubroshorea</taxon>
    </lineage>
</organism>
<dbReference type="PANTHER" id="PTHR31635:SF196">
    <property type="entry name" value="REVERSE TRANSCRIPTASE DOMAIN-CONTAINING PROTEIN-RELATED"/>
    <property type="match status" value="1"/>
</dbReference>
<keyword evidence="4" id="KW-1185">Reference proteome</keyword>
<protein>
    <recommendedName>
        <fullName evidence="2">Reverse transcriptase domain-containing protein</fullName>
    </recommendedName>
</protein>
<evidence type="ECO:0000313" key="4">
    <source>
        <dbReference type="Proteomes" id="UP001054252"/>
    </source>
</evidence>
<dbReference type="CDD" id="cd01650">
    <property type="entry name" value="RT_nLTR_like"/>
    <property type="match status" value="1"/>
</dbReference>
<reference evidence="3 4" key="1">
    <citation type="journal article" date="2021" name="Commun. Biol.">
        <title>The genome of Shorea leprosula (Dipterocarpaceae) highlights the ecological relevance of drought in aseasonal tropical rainforests.</title>
        <authorList>
            <person name="Ng K.K.S."/>
            <person name="Kobayashi M.J."/>
            <person name="Fawcett J.A."/>
            <person name="Hatakeyama M."/>
            <person name="Paape T."/>
            <person name="Ng C.H."/>
            <person name="Ang C.C."/>
            <person name="Tnah L.H."/>
            <person name="Lee C.T."/>
            <person name="Nishiyama T."/>
            <person name="Sese J."/>
            <person name="O'Brien M.J."/>
            <person name="Copetti D."/>
            <person name="Mohd Noor M.I."/>
            <person name="Ong R.C."/>
            <person name="Putra M."/>
            <person name="Sireger I.Z."/>
            <person name="Indrioko S."/>
            <person name="Kosugi Y."/>
            <person name="Izuno A."/>
            <person name="Isagi Y."/>
            <person name="Lee S.L."/>
            <person name="Shimizu K.K."/>
        </authorList>
    </citation>
    <scope>NUCLEOTIDE SEQUENCE [LARGE SCALE GENOMIC DNA]</scope>
    <source>
        <strain evidence="3">214</strain>
    </source>
</reference>
<evidence type="ECO:0000259" key="2">
    <source>
        <dbReference type="PROSITE" id="PS50878"/>
    </source>
</evidence>
<dbReference type="InterPro" id="IPR043502">
    <property type="entry name" value="DNA/RNA_pol_sf"/>
</dbReference>
<dbReference type="SUPFAM" id="SSF56219">
    <property type="entry name" value="DNase I-like"/>
    <property type="match status" value="1"/>
</dbReference>
<proteinExistence type="predicted"/>
<dbReference type="Proteomes" id="UP001054252">
    <property type="component" value="Unassembled WGS sequence"/>
</dbReference>
<sequence length="949" mass="109757">MQDAERRTEPKFLASPNGKIAGGSVGDSGIQNCNRGLKKQMQNQLAKDIWDLAKQLGAVAEDDKEIIQRIEEMENRDSRAKSVMENHDSGSEKKCLVSSRNGNWCLAGDFNAVRSIEERAGCRGMSAEMREFDEFIHSADLIDLPLVGRKYTWYDSNGQYMSRIDRFLISEGWLSNWGDVKQWGLRRSVSDHCPVLLKDEKIDWGPKPFKFFDAWLEQPGCKETIRKAWNSSEVYGGNGFKLKEKLKITKKALKEWSSNSIADVDSKIMESEKMIAVIDEQGERSMLSNSDVEKRRYCFLYLWKLLRINERMWQQKSRMLWLKEGDANTKFFHRCVKGRNRRNEINCIQISGEQHTGAKEIKKEVAKYFEDLFTEEKWKRPKLEGIIFKQISGADNETLTTPFAEKEIKEAIWECGSSKAPGPDGFNFRFIKEMWEDIKVDIINFVQEFYKTGRTARGSNASFIVMIPKVENPQKIEEYRPISLIRVMYKIIAKLLANRLRKVLPKIIGEQHMAFIGGKQLVDGVVIANEVIEEIKRKKMKNFLFKVDFEKAYDKVCWDFIEYMMMRMGFNDIWRKWIWECLASSSVSILINGSPTNQFPVSKGLRQGDPLSPFLFLIVAEGLNGLMSSAVEKQLYKGVVIGNEGIAVSDLQFADDTIFFGEASKDDIGVIKSIMRTFELSSGLKINFGKSQLMGEDEDSTHLFLNCRTTRWVWQECAKWWGIEILLEKDCWKSFQLFGKGSKDPRLREGWDCIWSNVIWAVWLVRNQRIFQDKKIDWGKLLETIQLRSYQWVTAKWDRYAFTLSDWLINLVECLKGIHAALDYSLLLNGLSALSRCSQCMLNDMIASGLQYWEDFCCYEQGAMKKCVYEEDQFVHLQLSREANFLDEPSGFLRYPRIDFICKLLALVKKIKGFWFNLINPTENFTKGIPNGANLTDPETVADMHSLRS</sequence>
<comment type="caution">
    <text evidence="3">The sequence shown here is derived from an EMBL/GenBank/DDBJ whole genome shotgun (WGS) entry which is preliminary data.</text>
</comment>
<feature type="compositionally biased region" description="Basic and acidic residues" evidence="1">
    <location>
        <begin position="1"/>
        <end position="10"/>
    </location>
</feature>
<dbReference type="Gene3D" id="3.60.10.10">
    <property type="entry name" value="Endonuclease/exonuclease/phosphatase"/>
    <property type="match status" value="1"/>
</dbReference>
<evidence type="ECO:0000313" key="3">
    <source>
        <dbReference type="EMBL" id="GKV23593.1"/>
    </source>
</evidence>
<gene>
    <name evidence="3" type="ORF">SLEP1_g33302</name>
</gene>
<dbReference type="PROSITE" id="PS50878">
    <property type="entry name" value="RT_POL"/>
    <property type="match status" value="1"/>
</dbReference>
<feature type="domain" description="Reverse transcriptase" evidence="2">
    <location>
        <begin position="448"/>
        <end position="725"/>
    </location>
</feature>
<dbReference type="InterPro" id="IPR036691">
    <property type="entry name" value="Endo/exonu/phosph_ase_sf"/>
</dbReference>
<accession>A0AAV5KG92</accession>
<dbReference type="AlphaFoldDB" id="A0AAV5KG92"/>
<dbReference type="EMBL" id="BPVZ01000063">
    <property type="protein sequence ID" value="GKV23593.1"/>
    <property type="molecule type" value="Genomic_DNA"/>
</dbReference>